<dbReference type="OrthoDB" id="338231at2759"/>
<dbReference type="InterPro" id="IPR036224">
    <property type="entry name" value="GINS_bundle-like_dom_sf"/>
</dbReference>
<dbReference type="AlphaFoldDB" id="A0A4C1XIJ1"/>
<dbReference type="GO" id="GO:0006261">
    <property type="term" value="P:DNA-templated DNA replication"/>
    <property type="evidence" value="ECO:0007669"/>
    <property type="project" value="InterPro"/>
</dbReference>
<dbReference type="InterPro" id="IPR038749">
    <property type="entry name" value="Sld5_GINS_A"/>
</dbReference>
<evidence type="ECO:0000256" key="3">
    <source>
        <dbReference type="ARBA" id="ARBA00014804"/>
    </source>
</evidence>
<dbReference type="PIRSF" id="PIRSF007764">
    <property type="entry name" value="Sld5"/>
    <property type="match status" value="1"/>
</dbReference>
<dbReference type="PANTHER" id="PTHR21206:SF0">
    <property type="entry name" value="DNA REPLICATION COMPLEX GINS PROTEIN SLD5"/>
    <property type="match status" value="1"/>
</dbReference>
<keyword evidence="4 6" id="KW-0235">DNA replication</keyword>
<feature type="domain" description="DNA replication complex GINS protein SLD5 C-terminal" evidence="8">
    <location>
        <begin position="162"/>
        <end position="218"/>
    </location>
</feature>
<protein>
    <recommendedName>
        <fullName evidence="3 6">DNA replication complex GINS protein SLD5</fullName>
    </recommendedName>
</protein>
<comment type="similarity">
    <text evidence="2 6">Belongs to the GINS4/SLD5 family.</text>
</comment>
<evidence type="ECO:0000313" key="10">
    <source>
        <dbReference type="Proteomes" id="UP000299102"/>
    </source>
</evidence>
<proteinExistence type="inferred from homology"/>
<dbReference type="Pfam" id="PF16922">
    <property type="entry name" value="SLD5_C"/>
    <property type="match status" value="1"/>
</dbReference>
<dbReference type="GO" id="GO:0000727">
    <property type="term" value="P:double-strand break repair via break-induced replication"/>
    <property type="evidence" value="ECO:0007669"/>
    <property type="project" value="TreeGrafter"/>
</dbReference>
<comment type="subcellular location">
    <subcellularLocation>
        <location evidence="1 6">Nucleus</location>
    </subcellularLocation>
</comment>
<feature type="domain" description="GINS subunit" evidence="7">
    <location>
        <begin position="59"/>
        <end position="141"/>
    </location>
</feature>
<keyword evidence="5 6" id="KW-0539">Nucleus</keyword>
<dbReference type="PANTHER" id="PTHR21206">
    <property type="entry name" value="SLD5 PROTEIN"/>
    <property type="match status" value="1"/>
</dbReference>
<evidence type="ECO:0000259" key="8">
    <source>
        <dbReference type="Pfam" id="PF16922"/>
    </source>
</evidence>
<dbReference type="SUPFAM" id="SSF158573">
    <property type="entry name" value="GINS helical bundle-like"/>
    <property type="match status" value="1"/>
</dbReference>
<dbReference type="Gene3D" id="1.20.58.1030">
    <property type="match status" value="1"/>
</dbReference>
<accession>A0A4C1XIJ1</accession>
<evidence type="ECO:0000256" key="5">
    <source>
        <dbReference type="ARBA" id="ARBA00023242"/>
    </source>
</evidence>
<reference evidence="9 10" key="1">
    <citation type="journal article" date="2019" name="Commun. Biol.">
        <title>The bagworm genome reveals a unique fibroin gene that provides high tensile strength.</title>
        <authorList>
            <person name="Kono N."/>
            <person name="Nakamura H."/>
            <person name="Ohtoshi R."/>
            <person name="Tomita M."/>
            <person name="Numata K."/>
            <person name="Arakawa K."/>
        </authorList>
    </citation>
    <scope>NUCLEOTIDE SEQUENCE [LARGE SCALE GENOMIC DNA]</scope>
</reference>
<dbReference type="EMBL" id="BGZK01000864">
    <property type="protein sequence ID" value="GBP63238.1"/>
    <property type="molecule type" value="Genomic_DNA"/>
</dbReference>
<dbReference type="FunFam" id="3.40.5.60:FF:000001">
    <property type="entry name" value="DNA replication complex GINS protein SLD5"/>
    <property type="match status" value="1"/>
</dbReference>
<evidence type="ECO:0000313" key="9">
    <source>
        <dbReference type="EMBL" id="GBP63238.1"/>
    </source>
</evidence>
<gene>
    <name evidence="9" type="primary">GINS4</name>
    <name evidence="9" type="ORF">EVAR_56619_1</name>
</gene>
<dbReference type="GO" id="GO:0000811">
    <property type="term" value="C:GINS complex"/>
    <property type="evidence" value="ECO:0007669"/>
    <property type="project" value="UniProtKB-UniRule"/>
</dbReference>
<organism evidence="9 10">
    <name type="scientific">Eumeta variegata</name>
    <name type="common">Bagworm moth</name>
    <name type="synonym">Eumeta japonica</name>
    <dbReference type="NCBI Taxonomy" id="151549"/>
    <lineage>
        <taxon>Eukaryota</taxon>
        <taxon>Metazoa</taxon>
        <taxon>Ecdysozoa</taxon>
        <taxon>Arthropoda</taxon>
        <taxon>Hexapoda</taxon>
        <taxon>Insecta</taxon>
        <taxon>Pterygota</taxon>
        <taxon>Neoptera</taxon>
        <taxon>Endopterygota</taxon>
        <taxon>Lepidoptera</taxon>
        <taxon>Glossata</taxon>
        <taxon>Ditrysia</taxon>
        <taxon>Tineoidea</taxon>
        <taxon>Psychidae</taxon>
        <taxon>Oiketicinae</taxon>
        <taxon>Eumeta</taxon>
    </lineage>
</organism>
<evidence type="ECO:0000259" key="7">
    <source>
        <dbReference type="Pfam" id="PF05916"/>
    </source>
</evidence>
<dbReference type="STRING" id="151549.A0A4C1XIJ1"/>
<evidence type="ECO:0000256" key="6">
    <source>
        <dbReference type="PIRNR" id="PIRNR007764"/>
    </source>
</evidence>
<dbReference type="InterPro" id="IPR008591">
    <property type="entry name" value="GINS_Sld5"/>
</dbReference>
<dbReference type="CDD" id="cd11711">
    <property type="entry name" value="GINS_A_Sld5"/>
    <property type="match status" value="1"/>
</dbReference>
<keyword evidence="10" id="KW-1185">Reference proteome</keyword>
<sequence length="218" mass="25372">MTSEENIEFDGSDEEEEVTAEAVLKIIQTAWQNERLAPEILQHNSDMVDCMLRQMQHMEYNINKLPKTDLRYSVHKMEISRIKFIISNYLLTRITKIEKYCISVLNDEQHRMEVGTNYLTPSEYKYAKDYLLNLENHMKNIVLNKMPANFQTFDKTKLLTLPNLHTHVFLKANETVNGVVAEGLTDQDEEIDLEEGSQHILQYKPIADLLKAGKVQLI</sequence>
<evidence type="ECO:0000256" key="2">
    <source>
        <dbReference type="ARBA" id="ARBA00008187"/>
    </source>
</evidence>
<dbReference type="CDD" id="cd21692">
    <property type="entry name" value="GINS_B_Sld5"/>
    <property type="match status" value="1"/>
</dbReference>
<dbReference type="SUPFAM" id="SSF160059">
    <property type="entry name" value="PriA/YqbF domain"/>
    <property type="match status" value="1"/>
</dbReference>
<name>A0A4C1XIJ1_EUMVA</name>
<dbReference type="InterPro" id="IPR021151">
    <property type="entry name" value="GINS_A"/>
</dbReference>
<evidence type="ECO:0000256" key="1">
    <source>
        <dbReference type="ARBA" id="ARBA00004123"/>
    </source>
</evidence>
<dbReference type="Proteomes" id="UP000299102">
    <property type="component" value="Unassembled WGS sequence"/>
</dbReference>
<comment type="caution">
    <text evidence="9">The sequence shown here is derived from an EMBL/GenBank/DDBJ whole genome shotgun (WGS) entry which is preliminary data.</text>
</comment>
<evidence type="ECO:0000256" key="4">
    <source>
        <dbReference type="ARBA" id="ARBA00022705"/>
    </source>
</evidence>
<dbReference type="InterPro" id="IPR031633">
    <property type="entry name" value="SLD5_C"/>
</dbReference>
<dbReference type="Gene3D" id="3.40.5.60">
    <property type="match status" value="1"/>
</dbReference>
<comment type="function">
    <text evidence="6">The GINS complex plays an essential role in the initiation of DNA replication.</text>
</comment>
<dbReference type="Pfam" id="PF05916">
    <property type="entry name" value="Sld5"/>
    <property type="match status" value="1"/>
</dbReference>